<feature type="transmembrane region" description="Helical" evidence="10">
    <location>
        <begin position="182"/>
        <end position="203"/>
    </location>
</feature>
<dbReference type="SUPFAM" id="SSF161111">
    <property type="entry name" value="Cation efflux protein transmembrane domain-like"/>
    <property type="match status" value="1"/>
</dbReference>
<keyword evidence="6 10" id="KW-1133">Transmembrane helix</keyword>
<keyword evidence="3" id="KW-0813">Transport</keyword>
<evidence type="ECO:0000256" key="6">
    <source>
        <dbReference type="ARBA" id="ARBA00022989"/>
    </source>
</evidence>
<evidence type="ECO:0000259" key="12">
    <source>
        <dbReference type="Pfam" id="PF16916"/>
    </source>
</evidence>
<dbReference type="InterPro" id="IPR002524">
    <property type="entry name" value="Cation_efflux"/>
</dbReference>
<evidence type="ECO:0000256" key="5">
    <source>
        <dbReference type="ARBA" id="ARBA00022906"/>
    </source>
</evidence>
<dbReference type="InterPro" id="IPR058533">
    <property type="entry name" value="Cation_efflux_TM"/>
</dbReference>
<keyword evidence="5" id="KW-0862">Zinc</keyword>
<dbReference type="Proteomes" id="UP000238823">
    <property type="component" value="Unassembled WGS sequence"/>
</dbReference>
<accession>A0A2S9YYS8</accession>
<organism evidence="13 14">
    <name type="scientific">Enhygromyxa salina</name>
    <dbReference type="NCBI Taxonomy" id="215803"/>
    <lineage>
        <taxon>Bacteria</taxon>
        <taxon>Pseudomonadati</taxon>
        <taxon>Myxococcota</taxon>
        <taxon>Polyangia</taxon>
        <taxon>Nannocystales</taxon>
        <taxon>Nannocystaceae</taxon>
        <taxon>Enhygromyxa</taxon>
    </lineage>
</organism>
<feature type="transmembrane region" description="Helical" evidence="10">
    <location>
        <begin position="209"/>
        <end position="226"/>
    </location>
</feature>
<dbReference type="Gene3D" id="1.20.1510.10">
    <property type="entry name" value="Cation efflux protein transmembrane domain"/>
    <property type="match status" value="1"/>
</dbReference>
<dbReference type="OrthoDB" id="9809646at2"/>
<feature type="transmembrane region" description="Helical" evidence="10">
    <location>
        <begin position="90"/>
        <end position="109"/>
    </location>
</feature>
<keyword evidence="7" id="KW-0406">Ion transport</keyword>
<keyword evidence="4 10" id="KW-0812">Transmembrane</keyword>
<gene>
    <name evidence="13" type="primary">czcD</name>
    <name evidence="13" type="ORF">ENSA7_00520</name>
</gene>
<evidence type="ECO:0000256" key="3">
    <source>
        <dbReference type="ARBA" id="ARBA00022448"/>
    </source>
</evidence>
<evidence type="ECO:0000256" key="10">
    <source>
        <dbReference type="SAM" id="Phobius"/>
    </source>
</evidence>
<dbReference type="GO" id="GO:0005385">
    <property type="term" value="F:zinc ion transmembrane transporter activity"/>
    <property type="evidence" value="ECO:0007669"/>
    <property type="project" value="TreeGrafter"/>
</dbReference>
<dbReference type="Pfam" id="PF16916">
    <property type="entry name" value="ZT_dimer"/>
    <property type="match status" value="1"/>
</dbReference>
<feature type="domain" description="Cation efflux protein cytoplasmic" evidence="12">
    <location>
        <begin position="238"/>
        <end position="310"/>
    </location>
</feature>
<evidence type="ECO:0000256" key="4">
    <source>
        <dbReference type="ARBA" id="ARBA00022692"/>
    </source>
</evidence>
<evidence type="ECO:0000259" key="11">
    <source>
        <dbReference type="Pfam" id="PF01545"/>
    </source>
</evidence>
<proteinExistence type="inferred from homology"/>
<comment type="subcellular location">
    <subcellularLocation>
        <location evidence="1">Membrane</location>
        <topology evidence="1">Multi-pass membrane protein</topology>
    </subcellularLocation>
</comment>
<feature type="compositionally biased region" description="Basic residues" evidence="9">
    <location>
        <begin position="149"/>
        <end position="161"/>
    </location>
</feature>
<feature type="transmembrane region" description="Helical" evidence="10">
    <location>
        <begin position="20"/>
        <end position="39"/>
    </location>
</feature>
<evidence type="ECO:0000256" key="7">
    <source>
        <dbReference type="ARBA" id="ARBA00023065"/>
    </source>
</evidence>
<feature type="transmembrane region" description="Helical" evidence="10">
    <location>
        <begin position="121"/>
        <end position="142"/>
    </location>
</feature>
<evidence type="ECO:0000256" key="8">
    <source>
        <dbReference type="ARBA" id="ARBA00023136"/>
    </source>
</evidence>
<dbReference type="InterPro" id="IPR036837">
    <property type="entry name" value="Cation_efflux_CTD_sf"/>
</dbReference>
<dbReference type="InterPro" id="IPR027470">
    <property type="entry name" value="Cation_efflux_CTD"/>
</dbReference>
<feature type="region of interest" description="Disordered" evidence="9">
    <location>
        <begin position="147"/>
        <end position="169"/>
    </location>
</feature>
<comment type="similarity">
    <text evidence="2">Belongs to the cation diffusion facilitator (CDF) transporter (TC 2.A.4) family. SLC30A subfamily.</text>
</comment>
<dbReference type="GO" id="GO:0005886">
    <property type="term" value="C:plasma membrane"/>
    <property type="evidence" value="ECO:0007669"/>
    <property type="project" value="TreeGrafter"/>
</dbReference>
<dbReference type="SUPFAM" id="SSF160240">
    <property type="entry name" value="Cation efflux protein cytoplasmic domain-like"/>
    <property type="match status" value="1"/>
</dbReference>
<evidence type="ECO:0000256" key="1">
    <source>
        <dbReference type="ARBA" id="ARBA00004141"/>
    </source>
</evidence>
<evidence type="ECO:0000313" key="13">
    <source>
        <dbReference type="EMBL" id="PRQ10243.1"/>
    </source>
</evidence>
<dbReference type="AlphaFoldDB" id="A0A2S9YYS8"/>
<protein>
    <submittedName>
        <fullName evidence="13">Cadmium, cobalt and zinc/H(+)-K(+) antiporter</fullName>
    </submittedName>
</protein>
<feature type="domain" description="Cation efflux protein transmembrane" evidence="11">
    <location>
        <begin position="23"/>
        <end position="230"/>
    </location>
</feature>
<dbReference type="PANTHER" id="PTHR11562">
    <property type="entry name" value="CATION EFFLUX PROTEIN/ ZINC TRANSPORTER"/>
    <property type="match status" value="1"/>
</dbReference>
<comment type="caution">
    <text evidence="13">The sequence shown here is derived from an EMBL/GenBank/DDBJ whole genome shotgun (WGS) entry which is preliminary data.</text>
</comment>
<dbReference type="EMBL" id="PVNL01000001">
    <property type="protein sequence ID" value="PRQ10243.1"/>
    <property type="molecule type" value="Genomic_DNA"/>
</dbReference>
<keyword evidence="5" id="KW-0864">Zinc transport</keyword>
<feature type="transmembrane region" description="Helical" evidence="10">
    <location>
        <begin position="51"/>
        <end position="70"/>
    </location>
</feature>
<dbReference type="NCBIfam" id="TIGR01297">
    <property type="entry name" value="CDF"/>
    <property type="match status" value="1"/>
</dbReference>
<evidence type="ECO:0000256" key="9">
    <source>
        <dbReference type="SAM" id="MobiDB-lite"/>
    </source>
</evidence>
<dbReference type="InterPro" id="IPR027469">
    <property type="entry name" value="Cation_efflux_TMD_sf"/>
</dbReference>
<dbReference type="RefSeq" id="WP_106087164.1">
    <property type="nucleotide sequence ID" value="NZ_PVNL01000001.1"/>
</dbReference>
<dbReference type="InterPro" id="IPR050681">
    <property type="entry name" value="CDF/SLC30A"/>
</dbReference>
<keyword evidence="8 10" id="KW-0472">Membrane</keyword>
<dbReference type="PANTHER" id="PTHR11562:SF17">
    <property type="entry name" value="RE54080P-RELATED"/>
    <property type="match status" value="1"/>
</dbReference>
<evidence type="ECO:0000256" key="2">
    <source>
        <dbReference type="ARBA" id="ARBA00008873"/>
    </source>
</evidence>
<reference evidence="13 14" key="1">
    <citation type="submission" date="2018-03" db="EMBL/GenBank/DDBJ databases">
        <title>Draft Genome Sequences of the Obligatory Marine Myxobacteria Enhygromyxa salina SWB007.</title>
        <authorList>
            <person name="Poehlein A."/>
            <person name="Moghaddam J.A."/>
            <person name="Harms H."/>
            <person name="Alanjari M."/>
            <person name="Koenig G.M."/>
            <person name="Daniel R."/>
            <person name="Schaeberle T.F."/>
        </authorList>
    </citation>
    <scope>NUCLEOTIDE SEQUENCE [LARGE SCALE GENOMIC DNA]</scope>
    <source>
        <strain evidence="13 14">SWB007</strain>
    </source>
</reference>
<sequence>MPDHSHDHDHDHDRRIDRAFAFGVVLNSAYVVAEFGYGFAADSVALLADAAHNLGDVLGLLIAWGAAWLARRSPSGQRTYGLRKSTVLAALANALLLIAATGALTWEAIERLADPPAPTAVTMMVVAGIGVVINLLSAVILLRSDQGHGHGHGQGHGHSHGHGHEHGHGSDLNLRGAFVHMAADAAVSLGVVVTGALLLFTGWRWLDPVVSLVIAVVIFVGTWSLLREALNLALDAAPRHIDLDRVRAYLGEHPRVVEVHDLHVWALGTRDVALTAHLVVDGQAGDLVRDAERELSTRFGIAHSTLQLESSGDRPCPQRC</sequence>
<name>A0A2S9YYS8_9BACT</name>
<evidence type="ECO:0000313" key="14">
    <source>
        <dbReference type="Proteomes" id="UP000238823"/>
    </source>
</evidence>
<dbReference type="Pfam" id="PF01545">
    <property type="entry name" value="Cation_efflux"/>
    <property type="match status" value="1"/>
</dbReference>